<reference evidence="7 8" key="1">
    <citation type="journal article" date="2017" name="Eur. J. Clin. Microbiol. Infect. Dis.">
        <title>Uncommonly isolated clinical Pseudomonas: identification and phylogenetic assignation.</title>
        <authorList>
            <person name="Mulet M."/>
            <person name="Gomila M."/>
            <person name="Ramirez A."/>
            <person name="Cardew S."/>
            <person name="Moore E.R."/>
            <person name="Lalucat J."/>
            <person name="Garcia-Valdes E."/>
        </authorList>
    </citation>
    <scope>NUCLEOTIDE SEQUENCE [LARGE SCALE GENOMIC DNA]</scope>
    <source>
        <strain evidence="7 8">SD129</strain>
    </source>
</reference>
<feature type="signal peptide" evidence="5">
    <location>
        <begin position="1"/>
        <end position="34"/>
    </location>
</feature>
<feature type="domain" description="Glycoside hydrolase family 5" evidence="6">
    <location>
        <begin position="306"/>
        <end position="560"/>
    </location>
</feature>
<dbReference type="InterPro" id="IPR001547">
    <property type="entry name" value="Glyco_hydro_5"/>
</dbReference>
<dbReference type="Proteomes" id="UP000306753">
    <property type="component" value="Unassembled WGS sequence"/>
</dbReference>
<dbReference type="Gene3D" id="3.20.20.80">
    <property type="entry name" value="Glycosidases"/>
    <property type="match status" value="1"/>
</dbReference>
<feature type="compositionally biased region" description="Low complexity" evidence="4">
    <location>
        <begin position="235"/>
        <end position="257"/>
    </location>
</feature>
<evidence type="ECO:0000259" key="6">
    <source>
        <dbReference type="Pfam" id="PF00150"/>
    </source>
</evidence>
<proteinExistence type="inferred from homology"/>
<organism evidence="7 8">
    <name type="scientific">Stutzerimonas nosocomialis</name>
    <dbReference type="NCBI Taxonomy" id="1056496"/>
    <lineage>
        <taxon>Bacteria</taxon>
        <taxon>Pseudomonadati</taxon>
        <taxon>Pseudomonadota</taxon>
        <taxon>Gammaproteobacteria</taxon>
        <taxon>Pseudomonadales</taxon>
        <taxon>Pseudomonadaceae</taxon>
        <taxon>Stutzerimonas</taxon>
    </lineage>
</organism>
<comment type="similarity">
    <text evidence="3">Belongs to the glycosyl hydrolase 5 (cellulase A) family.</text>
</comment>
<dbReference type="InterPro" id="IPR017853">
    <property type="entry name" value="GH"/>
</dbReference>
<evidence type="ECO:0000256" key="5">
    <source>
        <dbReference type="SAM" id="SignalP"/>
    </source>
</evidence>
<keyword evidence="5" id="KW-0732">Signal</keyword>
<dbReference type="EMBL" id="QLAG01000011">
    <property type="protein sequence ID" value="TLX63537.1"/>
    <property type="molecule type" value="Genomic_DNA"/>
</dbReference>
<evidence type="ECO:0000256" key="2">
    <source>
        <dbReference type="ARBA" id="ARBA00023295"/>
    </source>
</evidence>
<evidence type="ECO:0000313" key="7">
    <source>
        <dbReference type="EMBL" id="TLX63537.1"/>
    </source>
</evidence>
<sequence>MFMNTFAGAHKALAASIALAAVLGSYTVASPASASTAATTSASASVTSTLNSFTSSDWLNGIWRKSAGFSIPATSANIAAFKVGTSVTLADGQTRKVVAIYNVGSSLSVMLDGAVLDGNKVGFPKTVSTGSGAATVLHTSGINAFTNSDWLNGVWRKSAGFSISGTDANKAAFKVGATVQLADGQMRKITVAQIVGNNMSIFLEGAALNATAVGHPKTLKIVSAGSASAPVTSNPATNTPSAPVTSTPTAPVVTAPKPTAPVAPTPTPTAPVTSTPSNGAKLDLVGVNFGSAVFDGGNVPGVYNTNYTYAAESYYKRHSELGFKLVRLGFLWERIQPKLGAELNNAELARLMQSLDHAQKYGIKVVLDMHNYYRYYGKQINTPDVPISQFANAWRLIAQKVVNHPAVYGYGLMNEPHDNNDGWPAAALAAAQAVRAVDKNRWIFVAGERWSSAYHWPSYNSRLIQNPWMRDPKNNLVYEAHMYIDSDFSGNYFNKAETFDPMIGVNRVKPFVEWLKQHKLRGFLGEHGVPDFSPSAMVATDNLLTYLRQNCIPSTYWAAGPWWGEYSMSLDVTSNKARPQLPILQKHAGAAKTCSTIGPL</sequence>
<dbReference type="SUPFAM" id="SSF51445">
    <property type="entry name" value="(Trans)glycosidases"/>
    <property type="match status" value="1"/>
</dbReference>
<dbReference type="PANTHER" id="PTHR34142">
    <property type="entry name" value="ENDO-BETA-1,4-GLUCANASE A"/>
    <property type="match status" value="1"/>
</dbReference>
<evidence type="ECO:0000256" key="3">
    <source>
        <dbReference type="RuleBase" id="RU361153"/>
    </source>
</evidence>
<feature type="compositionally biased region" description="Pro residues" evidence="4">
    <location>
        <begin position="258"/>
        <end position="269"/>
    </location>
</feature>
<dbReference type="GO" id="GO:0004553">
    <property type="term" value="F:hydrolase activity, hydrolyzing O-glycosyl compounds"/>
    <property type="evidence" value="ECO:0007669"/>
    <property type="project" value="InterPro"/>
</dbReference>
<comment type="caution">
    <text evidence="7">The sequence shown here is derived from an EMBL/GenBank/DDBJ whole genome shotgun (WGS) entry which is preliminary data.</text>
</comment>
<keyword evidence="1 3" id="KW-0378">Hydrolase</keyword>
<gene>
    <name evidence="7" type="ORF">DN820_10615</name>
</gene>
<evidence type="ECO:0000313" key="8">
    <source>
        <dbReference type="Proteomes" id="UP000306753"/>
    </source>
</evidence>
<name>A0A5R9QEH6_9GAMM</name>
<dbReference type="RefSeq" id="WP_138411696.1">
    <property type="nucleotide sequence ID" value="NZ_QLAG01000011.1"/>
</dbReference>
<feature type="chain" id="PRO_5024307436" evidence="5">
    <location>
        <begin position="35"/>
        <end position="600"/>
    </location>
</feature>
<dbReference type="PANTHER" id="PTHR34142:SF1">
    <property type="entry name" value="GLYCOSIDE HYDROLASE FAMILY 5 DOMAIN-CONTAINING PROTEIN"/>
    <property type="match status" value="1"/>
</dbReference>
<evidence type="ECO:0000256" key="1">
    <source>
        <dbReference type="ARBA" id="ARBA00022801"/>
    </source>
</evidence>
<dbReference type="GO" id="GO:0009251">
    <property type="term" value="P:glucan catabolic process"/>
    <property type="evidence" value="ECO:0007669"/>
    <property type="project" value="TreeGrafter"/>
</dbReference>
<protein>
    <submittedName>
        <fullName evidence="7">Glycoside hydrolase family 5 protein</fullName>
    </submittedName>
</protein>
<dbReference type="AlphaFoldDB" id="A0A5R9QEH6"/>
<accession>A0A5R9QEH6</accession>
<feature type="region of interest" description="Disordered" evidence="4">
    <location>
        <begin position="228"/>
        <end position="277"/>
    </location>
</feature>
<dbReference type="Pfam" id="PF00150">
    <property type="entry name" value="Cellulase"/>
    <property type="match status" value="1"/>
</dbReference>
<keyword evidence="8" id="KW-1185">Reference proteome</keyword>
<evidence type="ECO:0000256" key="4">
    <source>
        <dbReference type="SAM" id="MobiDB-lite"/>
    </source>
</evidence>
<keyword evidence="2 3" id="KW-0326">Glycosidase</keyword>